<evidence type="ECO:0000313" key="3">
    <source>
        <dbReference type="Proteomes" id="UP000033684"/>
    </source>
</evidence>
<dbReference type="InterPro" id="IPR011990">
    <property type="entry name" value="TPR-like_helical_dom_sf"/>
</dbReference>
<dbReference type="AlphaFoldDB" id="A0A0F3IK58"/>
<name>A0A0F3IK58_9GAMM</name>
<dbReference type="RefSeq" id="WP_045779767.1">
    <property type="nucleotide sequence ID" value="NZ_LAJX01000147.1"/>
</dbReference>
<dbReference type="OrthoDB" id="9768142at2"/>
<protein>
    <recommendedName>
        <fullName evidence="4">Tetratricopeptide repeat protein</fullName>
    </recommendedName>
</protein>
<keyword evidence="3" id="KW-1185">Reference proteome</keyword>
<dbReference type="EMBL" id="LAJX01000147">
    <property type="protein sequence ID" value="KJV05969.1"/>
    <property type="molecule type" value="Genomic_DNA"/>
</dbReference>
<comment type="caution">
    <text evidence="2">The sequence shown here is derived from an EMBL/GenBank/DDBJ whole genome shotgun (WGS) entry which is preliminary data.</text>
</comment>
<evidence type="ECO:0008006" key="4">
    <source>
        <dbReference type="Google" id="ProtNLM"/>
    </source>
</evidence>
<reference evidence="3" key="1">
    <citation type="submission" date="2015-03" db="EMBL/GenBank/DDBJ databases">
        <title>Draft genome sequence of a novel methanotroph (Sn10-6) isolated from flooded ricefield rhizosphere in India.</title>
        <authorList>
            <person name="Pandit P.S."/>
            <person name="Pore S.D."/>
            <person name="Arora P."/>
            <person name="Kapse N.G."/>
            <person name="Dhakephalkar P.K."/>
            <person name="Rahalkar M.C."/>
        </authorList>
    </citation>
    <scope>NUCLEOTIDE SEQUENCE [LARGE SCALE GENOMIC DNA]</scope>
    <source>
        <strain evidence="3">Sn10-6</strain>
    </source>
</reference>
<dbReference type="Proteomes" id="UP000033684">
    <property type="component" value="Unassembled WGS sequence"/>
</dbReference>
<accession>A0A0F3IK58</accession>
<feature type="chain" id="PRO_5002462403" description="Tetratricopeptide repeat protein" evidence="1">
    <location>
        <begin position="21"/>
        <end position="161"/>
    </location>
</feature>
<reference evidence="2 3" key="2">
    <citation type="journal article" date="2016" name="Microb. Ecol.">
        <title>Genome Characteristics of a Novel Type I Methanotroph (Sn10-6) Isolated from a Flooded Indian Rice Field.</title>
        <authorList>
            <person name="Rahalkar M.C."/>
            <person name="Pandit P.S."/>
            <person name="Dhakephalkar P.K."/>
            <person name="Pore S."/>
            <person name="Arora P."/>
            <person name="Kapse N."/>
        </authorList>
    </citation>
    <scope>NUCLEOTIDE SEQUENCE [LARGE SCALE GENOMIC DNA]</scope>
    <source>
        <strain evidence="2 3">Sn10-6</strain>
    </source>
</reference>
<evidence type="ECO:0000256" key="1">
    <source>
        <dbReference type="SAM" id="SignalP"/>
    </source>
</evidence>
<dbReference type="Gene3D" id="1.25.40.10">
    <property type="entry name" value="Tetratricopeptide repeat domain"/>
    <property type="match status" value="1"/>
</dbReference>
<gene>
    <name evidence="2" type="ORF">VZ94_14435</name>
</gene>
<organism evidence="2 3">
    <name type="scientific">Methylocucumis oryzae</name>
    <dbReference type="NCBI Taxonomy" id="1632867"/>
    <lineage>
        <taxon>Bacteria</taxon>
        <taxon>Pseudomonadati</taxon>
        <taxon>Pseudomonadota</taxon>
        <taxon>Gammaproteobacteria</taxon>
        <taxon>Methylococcales</taxon>
        <taxon>Methylococcaceae</taxon>
        <taxon>Methylocucumis</taxon>
    </lineage>
</organism>
<dbReference type="SUPFAM" id="SSF48452">
    <property type="entry name" value="TPR-like"/>
    <property type="match status" value="1"/>
</dbReference>
<feature type="signal peptide" evidence="1">
    <location>
        <begin position="1"/>
        <end position="20"/>
    </location>
</feature>
<sequence>MKIKLAFIVLLQFISLWVQADVLTPSVHPIDFSRPVSVKEIMQAGQFGGLLYPTEDVLPPSPISAKRGQSLGYENESFGQAIEAWNRHQYKQAYQLFSDHIQQYPNSPWIAESKLHQGCEARYEGRMNEAEQTYSDIIAVNQSKPGNGAKRFTKQSPVAHG</sequence>
<proteinExistence type="predicted"/>
<evidence type="ECO:0000313" key="2">
    <source>
        <dbReference type="EMBL" id="KJV05969.1"/>
    </source>
</evidence>
<keyword evidence="1" id="KW-0732">Signal</keyword>